<accession>R7T4I5</accession>
<dbReference type="PANTHER" id="PTHR43563:SF1">
    <property type="entry name" value="AMINE OXIDASE [FLAVIN-CONTAINING] B"/>
    <property type="match status" value="1"/>
</dbReference>
<comment type="catalytic activity">
    <reaction evidence="6">
        <text>a secondary aliphatic amine + O2 + H2O = a primary amine + an aldehyde + H2O2</text>
        <dbReference type="Rhea" id="RHEA:26414"/>
        <dbReference type="ChEBI" id="CHEBI:15377"/>
        <dbReference type="ChEBI" id="CHEBI:15379"/>
        <dbReference type="ChEBI" id="CHEBI:16240"/>
        <dbReference type="ChEBI" id="CHEBI:17478"/>
        <dbReference type="ChEBI" id="CHEBI:58855"/>
        <dbReference type="ChEBI" id="CHEBI:65296"/>
        <dbReference type="EC" id="1.4.3.4"/>
    </reaction>
</comment>
<comment type="subcellular location">
    <subcellularLocation>
        <location evidence="2">Mitochondrion outer membrane</location>
        <topology evidence="2">Single-pass type IV membrane protein</topology>
        <orientation evidence="2">Cytoplasmic side</orientation>
    </subcellularLocation>
</comment>
<comment type="function">
    <text evidence="5">Catalyzes the oxidative deamination of primary and some secondary amines such as neurotransmitters, and exogenous amines including the tertiary amine, neurotoxin 1-methyl-4-phenyl-1,2,3,6-tetrahydropyridine (MPTP), with concomitant reduction of oxygen to hydrogen peroxide and participates in the metabolism of neuroactive and vasoactive amines in the central nervous system and peripheral tissues. Preferentially degrades benzylamine and phenylethylamine.</text>
</comment>
<feature type="binding site" evidence="9">
    <location>
        <begin position="19"/>
        <end position="20"/>
    </location>
    <ligand>
        <name>FAD</name>
        <dbReference type="ChEBI" id="CHEBI:57692"/>
    </ligand>
</feature>
<evidence type="ECO:0000256" key="7">
    <source>
        <dbReference type="ARBA" id="ARBA00049354"/>
    </source>
</evidence>
<dbReference type="InterPro" id="IPR001613">
    <property type="entry name" value="Flavin_amine_oxidase"/>
</dbReference>
<feature type="binding site" evidence="9">
    <location>
        <position position="221"/>
    </location>
    <ligand>
        <name>FAD</name>
        <dbReference type="ChEBI" id="CHEBI:57692"/>
    </ligand>
</feature>
<dbReference type="OMA" id="GETAYEW"/>
<dbReference type="InterPro" id="IPR002937">
    <property type="entry name" value="Amino_oxidase"/>
</dbReference>
<evidence type="ECO:0000256" key="10">
    <source>
        <dbReference type="RuleBase" id="RU362067"/>
    </source>
</evidence>
<evidence type="ECO:0000256" key="1">
    <source>
        <dbReference type="ARBA" id="ARBA00001974"/>
    </source>
</evidence>
<evidence type="ECO:0000256" key="8">
    <source>
        <dbReference type="ARBA" id="ARBA00049430"/>
    </source>
</evidence>
<dbReference type="EMBL" id="AMQN01015606">
    <property type="status" value="NOT_ANNOTATED_CDS"/>
    <property type="molecule type" value="Genomic_DNA"/>
</dbReference>
<feature type="binding site" evidence="9">
    <location>
        <position position="414"/>
    </location>
    <ligand>
        <name>FAD</name>
        <dbReference type="ChEBI" id="CHEBI:57692"/>
    </ligand>
</feature>
<sequence>GLSAAKLLTENGIDVTVVEARDRVGGRTFTLRDDRYQYTDVGGAYVGPAQRRVARMAKDMGLEFYKVNEELPSVMLIRGSWMKFRGMSPPIYNPIAILDVNNLIQTINKMSKQVPPASPWDAPKAKEWDQMTVKEFLDKTCWTWYGKEFGAVICREIFCVETHEISVLNLFWYTIQGQSIHRLTSVTDGAQERKFVGGAMQLSEKMAERIGAEKIHFNDTVIRIEEKEGAVKVITESGNIHQADYIISAIPATLLNRMKFDPVLPPLKIQLIQRLPMGSIIKTMTFYKTAFWREKGFSGQMVTDLKPVRYCIDDTKPDGSSPCIMGFIQANAAREIMGMSEQERKTAVCEHYARVFKCDLFKEASQPVHYVEKNWAEEEYSGGCYVATLPPGVMTSFFPVLREPHGRVYFAGTETATAWAGYMDGAIQAGERAAREVLNAVGLLPSSEIYQDEPASDYFGEPPAPEMSVEKHLPSVGQFLSLCASAVAMVAGIFVYQFCDLNYYH</sequence>
<evidence type="ECO:0000256" key="6">
    <source>
        <dbReference type="ARBA" id="ARBA00048448"/>
    </source>
</evidence>
<evidence type="ECO:0000256" key="2">
    <source>
        <dbReference type="ARBA" id="ARBA00004362"/>
    </source>
</evidence>
<dbReference type="GO" id="GO:0005741">
    <property type="term" value="C:mitochondrial outer membrane"/>
    <property type="evidence" value="ECO:0007669"/>
    <property type="project" value="UniProtKB-SubCell"/>
</dbReference>
<keyword evidence="10" id="KW-0812">Transmembrane</keyword>
<keyword evidence="10" id="KW-0285">Flavoprotein</keyword>
<feature type="binding site" evidence="9">
    <location>
        <position position="327"/>
    </location>
    <ligand>
        <name>substrate</name>
    </ligand>
</feature>
<proteinExistence type="inferred from homology"/>
<dbReference type="PANTHER" id="PTHR43563">
    <property type="entry name" value="AMINE OXIDASE"/>
    <property type="match status" value="1"/>
</dbReference>
<protein>
    <recommendedName>
        <fullName evidence="10">Amine oxidase</fullName>
        <ecNumber evidence="10">1.4.3.-</ecNumber>
    </recommendedName>
</protein>
<dbReference type="SUPFAM" id="SSF51905">
    <property type="entry name" value="FAD/NAD(P)-binding domain"/>
    <property type="match status" value="1"/>
</dbReference>
<evidence type="ECO:0000256" key="5">
    <source>
        <dbReference type="ARBA" id="ARBA00045409"/>
    </source>
</evidence>
<evidence type="ECO:0000313" key="14">
    <source>
        <dbReference type="Proteomes" id="UP000014760"/>
    </source>
</evidence>
<evidence type="ECO:0000313" key="13">
    <source>
        <dbReference type="EnsemblMetazoa" id="CapteP136246"/>
    </source>
</evidence>
<evidence type="ECO:0000259" key="11">
    <source>
        <dbReference type="Pfam" id="PF01593"/>
    </source>
</evidence>
<feature type="non-terminal residue" evidence="12">
    <location>
        <position position="1"/>
    </location>
</feature>
<evidence type="ECO:0000313" key="12">
    <source>
        <dbReference type="EMBL" id="ELT87942.1"/>
    </source>
</evidence>
<dbReference type="AlphaFoldDB" id="R7T4I5"/>
<feature type="domain" description="Amine oxidase" evidence="11">
    <location>
        <begin position="1"/>
        <end position="438"/>
    </location>
</feature>
<reference evidence="12 14" key="2">
    <citation type="journal article" date="2013" name="Nature">
        <title>Insights into bilaterian evolution from three spiralian genomes.</title>
        <authorList>
            <person name="Simakov O."/>
            <person name="Marletaz F."/>
            <person name="Cho S.J."/>
            <person name="Edsinger-Gonzales E."/>
            <person name="Havlak P."/>
            <person name="Hellsten U."/>
            <person name="Kuo D.H."/>
            <person name="Larsson T."/>
            <person name="Lv J."/>
            <person name="Arendt D."/>
            <person name="Savage R."/>
            <person name="Osoegawa K."/>
            <person name="de Jong P."/>
            <person name="Grimwood J."/>
            <person name="Chapman J.A."/>
            <person name="Shapiro H."/>
            <person name="Aerts A."/>
            <person name="Otillar R.P."/>
            <person name="Terry A.Y."/>
            <person name="Boore J.L."/>
            <person name="Grigoriev I.V."/>
            <person name="Lindberg D.R."/>
            <person name="Seaver E.C."/>
            <person name="Weisblat D.A."/>
            <person name="Putnam N.H."/>
            <person name="Rokhsar D.S."/>
        </authorList>
    </citation>
    <scope>NUCLEOTIDE SEQUENCE</scope>
    <source>
        <strain evidence="12 14">I ESC-2004</strain>
    </source>
</reference>
<reference evidence="13" key="3">
    <citation type="submission" date="2015-06" db="UniProtKB">
        <authorList>
            <consortium name="EnsemblMetazoa"/>
        </authorList>
    </citation>
    <scope>IDENTIFICATION</scope>
</reference>
<reference evidence="14" key="1">
    <citation type="submission" date="2012-12" db="EMBL/GenBank/DDBJ databases">
        <authorList>
            <person name="Hellsten U."/>
            <person name="Grimwood J."/>
            <person name="Chapman J.A."/>
            <person name="Shapiro H."/>
            <person name="Aerts A."/>
            <person name="Otillar R.P."/>
            <person name="Terry A.Y."/>
            <person name="Boore J.L."/>
            <person name="Simakov O."/>
            <person name="Marletaz F."/>
            <person name="Cho S.-J."/>
            <person name="Edsinger-Gonzales E."/>
            <person name="Havlak P."/>
            <person name="Kuo D.-H."/>
            <person name="Larsson T."/>
            <person name="Lv J."/>
            <person name="Arendt D."/>
            <person name="Savage R."/>
            <person name="Osoegawa K."/>
            <person name="de Jong P."/>
            <person name="Lindberg D.R."/>
            <person name="Seaver E.C."/>
            <person name="Weisblat D.A."/>
            <person name="Putnam N.H."/>
            <person name="Grigoriev I.V."/>
            <person name="Rokhsar D.S."/>
        </authorList>
    </citation>
    <scope>NUCLEOTIDE SEQUENCE</scope>
    <source>
        <strain evidence="14">I ESC-2004</strain>
    </source>
</reference>
<comment type="cofactor">
    <cofactor evidence="1 10">
        <name>FAD</name>
        <dbReference type="ChEBI" id="CHEBI:57692"/>
    </cofactor>
</comment>
<gene>
    <name evidence="12" type="ORF">CAPTEDRAFT_136246</name>
</gene>
<dbReference type="OrthoDB" id="7777654at2759"/>
<keyword evidence="10" id="KW-0274">FAD</keyword>
<dbReference type="SUPFAM" id="SSF54373">
    <property type="entry name" value="FAD-linked reductases, C-terminal domain"/>
    <property type="match status" value="1"/>
</dbReference>
<dbReference type="EMBL" id="KB312061">
    <property type="protein sequence ID" value="ELT87942.1"/>
    <property type="molecule type" value="Genomic_DNA"/>
</dbReference>
<keyword evidence="10" id="KW-1133">Transmembrane helix</keyword>
<dbReference type="Proteomes" id="UP000014760">
    <property type="component" value="Unassembled WGS sequence"/>
</dbReference>
<comment type="catalytic activity">
    <reaction evidence="7">
        <text>benzylamine + O2 + H2O = benzaldehyde + H2O2 + NH4(+)</text>
        <dbReference type="Rhea" id="RHEA:59424"/>
        <dbReference type="ChEBI" id="CHEBI:15377"/>
        <dbReference type="ChEBI" id="CHEBI:15379"/>
        <dbReference type="ChEBI" id="CHEBI:16240"/>
        <dbReference type="ChEBI" id="CHEBI:17169"/>
        <dbReference type="ChEBI" id="CHEBI:28938"/>
        <dbReference type="ChEBI" id="CHEBI:225238"/>
    </reaction>
    <physiologicalReaction direction="left-to-right" evidence="7">
        <dbReference type="Rhea" id="RHEA:59425"/>
    </physiologicalReaction>
</comment>
<evidence type="ECO:0000256" key="9">
    <source>
        <dbReference type="PIRSR" id="PIRSR601613-1"/>
    </source>
</evidence>
<keyword evidence="10" id="KW-0472">Membrane</keyword>
<dbReference type="Gene3D" id="3.50.50.60">
    <property type="entry name" value="FAD/NAD(P)-binding domain"/>
    <property type="match status" value="1"/>
</dbReference>
<dbReference type="GO" id="GO:0050660">
    <property type="term" value="F:flavin adenine dinucleotide binding"/>
    <property type="evidence" value="ECO:0007669"/>
    <property type="project" value="TreeGrafter"/>
</dbReference>
<evidence type="ECO:0000256" key="4">
    <source>
        <dbReference type="ARBA" id="ARBA00023002"/>
    </source>
</evidence>
<dbReference type="FunCoup" id="R7T4I5">
    <property type="interactions" value="140"/>
</dbReference>
<dbReference type="HOGENOM" id="CLU_004498_0_1_1"/>
<dbReference type="Gene3D" id="3.90.660.10">
    <property type="match status" value="1"/>
</dbReference>
<keyword evidence="4 10" id="KW-0560">Oxidoreductase</keyword>
<keyword evidence="14" id="KW-1185">Reference proteome</keyword>
<dbReference type="EnsemblMetazoa" id="CapteT136246">
    <property type="protein sequence ID" value="CapteP136246"/>
    <property type="gene ID" value="CapteG136246"/>
</dbReference>
<dbReference type="EC" id="1.4.3.-" evidence="10"/>
<dbReference type="STRING" id="283909.R7T4I5"/>
<evidence type="ECO:0000256" key="3">
    <source>
        <dbReference type="ARBA" id="ARBA00005995"/>
    </source>
</evidence>
<dbReference type="GO" id="GO:0097621">
    <property type="term" value="F:monoamine oxidase activity"/>
    <property type="evidence" value="ECO:0007669"/>
    <property type="project" value="UniProtKB-EC"/>
</dbReference>
<dbReference type="Pfam" id="PF01593">
    <property type="entry name" value="Amino_oxidase"/>
    <property type="match status" value="1"/>
</dbReference>
<dbReference type="GO" id="GO:0008131">
    <property type="term" value="F:primary methylamine oxidase activity"/>
    <property type="evidence" value="ECO:0007669"/>
    <property type="project" value="TreeGrafter"/>
</dbReference>
<name>R7T4I5_CAPTE</name>
<dbReference type="InterPro" id="IPR050703">
    <property type="entry name" value="Flavin_MAO"/>
</dbReference>
<comment type="catalytic activity">
    <reaction evidence="8">
        <text>N-acetylputrescine + O2 + H2O = 4-acetamidobutanal + H2O2 + NH4(+)</text>
        <dbReference type="Rhea" id="RHEA:70283"/>
        <dbReference type="ChEBI" id="CHEBI:7386"/>
        <dbReference type="ChEBI" id="CHEBI:15377"/>
        <dbReference type="ChEBI" id="CHEBI:15379"/>
        <dbReference type="ChEBI" id="CHEBI:16240"/>
        <dbReference type="ChEBI" id="CHEBI:28938"/>
        <dbReference type="ChEBI" id="CHEBI:58263"/>
    </reaction>
    <physiologicalReaction direction="left-to-right" evidence="8">
        <dbReference type="Rhea" id="RHEA:70284"/>
    </physiologicalReaction>
</comment>
<dbReference type="Gene3D" id="1.10.405.10">
    <property type="entry name" value="Guanine Nucleotide Dissociation Inhibitor, domain 1"/>
    <property type="match status" value="1"/>
</dbReference>
<dbReference type="InterPro" id="IPR036188">
    <property type="entry name" value="FAD/NAD-bd_sf"/>
</dbReference>
<feature type="transmembrane region" description="Helical" evidence="10">
    <location>
        <begin position="479"/>
        <end position="499"/>
    </location>
</feature>
<organism evidence="12">
    <name type="scientific">Capitella teleta</name>
    <name type="common">Polychaete worm</name>
    <dbReference type="NCBI Taxonomy" id="283909"/>
    <lineage>
        <taxon>Eukaryota</taxon>
        <taxon>Metazoa</taxon>
        <taxon>Spiralia</taxon>
        <taxon>Lophotrochozoa</taxon>
        <taxon>Annelida</taxon>
        <taxon>Polychaeta</taxon>
        <taxon>Sedentaria</taxon>
        <taxon>Scolecida</taxon>
        <taxon>Capitellidae</taxon>
        <taxon>Capitella</taxon>
    </lineage>
</organism>
<dbReference type="PRINTS" id="PR00757">
    <property type="entry name" value="AMINEOXDASEF"/>
</dbReference>
<comment type="similarity">
    <text evidence="3 10">Belongs to the flavin monoamine oxidase family.</text>
</comment>